<proteinExistence type="predicted"/>
<gene>
    <name evidence="2" type="ORF">FPE_LOCUS7363</name>
</gene>
<protein>
    <submittedName>
        <fullName evidence="2">Uncharacterized protein</fullName>
    </submittedName>
</protein>
<organism evidence="2 3">
    <name type="scientific">Fraxinus pennsylvanica</name>
    <dbReference type="NCBI Taxonomy" id="56036"/>
    <lineage>
        <taxon>Eukaryota</taxon>
        <taxon>Viridiplantae</taxon>
        <taxon>Streptophyta</taxon>
        <taxon>Embryophyta</taxon>
        <taxon>Tracheophyta</taxon>
        <taxon>Spermatophyta</taxon>
        <taxon>Magnoliopsida</taxon>
        <taxon>eudicotyledons</taxon>
        <taxon>Gunneridae</taxon>
        <taxon>Pentapetalae</taxon>
        <taxon>asterids</taxon>
        <taxon>lamiids</taxon>
        <taxon>Lamiales</taxon>
        <taxon>Oleaceae</taxon>
        <taxon>Oleeae</taxon>
        <taxon>Fraxinus</taxon>
    </lineage>
</organism>
<reference evidence="2" key="1">
    <citation type="submission" date="2023-05" db="EMBL/GenBank/DDBJ databases">
        <authorList>
            <person name="Huff M."/>
        </authorList>
    </citation>
    <scope>NUCLEOTIDE SEQUENCE</scope>
</reference>
<evidence type="ECO:0000256" key="1">
    <source>
        <dbReference type="SAM" id="MobiDB-lite"/>
    </source>
</evidence>
<evidence type="ECO:0000313" key="3">
    <source>
        <dbReference type="Proteomes" id="UP000834106"/>
    </source>
</evidence>
<feature type="region of interest" description="Disordered" evidence="1">
    <location>
        <begin position="45"/>
        <end position="70"/>
    </location>
</feature>
<dbReference type="AlphaFoldDB" id="A0AAD1Z0C2"/>
<feature type="compositionally biased region" description="Pro residues" evidence="1">
    <location>
        <begin position="52"/>
        <end position="64"/>
    </location>
</feature>
<dbReference type="Proteomes" id="UP000834106">
    <property type="component" value="Chromosome 4"/>
</dbReference>
<name>A0AAD1Z0C2_9LAMI</name>
<dbReference type="EMBL" id="OU503039">
    <property type="protein sequence ID" value="CAI9759933.1"/>
    <property type="molecule type" value="Genomic_DNA"/>
</dbReference>
<sequence>MTTTSTTISFTLCNRAYYLCLLATVPERNYHYFYQLCASGRPQPRLLSQPQLPQPQPQPQPQFPSRPQHQLELHSQPQLQYLSGYPPPPWAATPGYFSNPNPVSRPYAWKI</sequence>
<accession>A0AAD1Z0C2</accession>
<keyword evidence="3" id="KW-1185">Reference proteome</keyword>
<evidence type="ECO:0000313" key="2">
    <source>
        <dbReference type="EMBL" id="CAI9759933.1"/>
    </source>
</evidence>